<feature type="transmembrane region" description="Helical" evidence="12">
    <location>
        <begin position="207"/>
        <end position="229"/>
    </location>
</feature>
<dbReference type="Pfam" id="PF00876">
    <property type="entry name" value="Innexin"/>
    <property type="match status" value="1"/>
</dbReference>
<dbReference type="PRINTS" id="PR01262">
    <property type="entry name" value="INNEXIN"/>
</dbReference>
<keyword evidence="7" id="KW-0965">Cell junction</keyword>
<comment type="similarity">
    <text evidence="12">Belongs to the pannexin family.</text>
</comment>
<comment type="subcellular location">
    <subcellularLocation>
        <location evidence="1">Cell junction</location>
        <location evidence="1">Gap junction</location>
    </subcellularLocation>
    <subcellularLocation>
        <location evidence="2 12">Cell membrane</location>
        <topology evidence="2 12">Multi-pass membrane protein</topology>
    </subcellularLocation>
</comment>
<evidence type="ECO:0000256" key="8">
    <source>
        <dbReference type="ARBA" id="ARBA00022989"/>
    </source>
</evidence>
<feature type="transmembrane region" description="Helical" evidence="12">
    <location>
        <begin position="294"/>
        <end position="315"/>
    </location>
</feature>
<keyword evidence="9 12" id="KW-0406">Ion transport</keyword>
<evidence type="ECO:0000256" key="10">
    <source>
        <dbReference type="ARBA" id="ARBA00023136"/>
    </source>
</evidence>
<evidence type="ECO:0000256" key="11">
    <source>
        <dbReference type="ARBA" id="ARBA00023303"/>
    </source>
</evidence>
<evidence type="ECO:0000256" key="6">
    <source>
        <dbReference type="ARBA" id="ARBA00022868"/>
    </source>
</evidence>
<keyword evidence="3 12" id="KW-0813">Transport</keyword>
<dbReference type="GeneID" id="108614398"/>
<accession>A0ABM1P9W3</accession>
<evidence type="ECO:0000256" key="2">
    <source>
        <dbReference type="ARBA" id="ARBA00004651"/>
    </source>
</evidence>
<evidence type="ECO:0000256" key="5">
    <source>
        <dbReference type="ARBA" id="ARBA00022692"/>
    </source>
</evidence>
<evidence type="ECO:0000256" key="4">
    <source>
        <dbReference type="ARBA" id="ARBA00022475"/>
    </source>
</evidence>
<dbReference type="InterPro" id="IPR000990">
    <property type="entry name" value="Innexin"/>
</dbReference>
<feature type="transmembrane region" description="Helical" evidence="12">
    <location>
        <begin position="134"/>
        <end position="156"/>
    </location>
</feature>
<comment type="function">
    <text evidence="12">Structural component of the gap junctions.</text>
</comment>
<reference evidence="14" key="3">
    <citation type="submission" date="2025-08" db="UniProtKB">
        <authorList>
            <consortium name="RefSeq"/>
        </authorList>
    </citation>
    <scope>IDENTIFICATION</scope>
    <source>
        <tissue evidence="14">Whole organism</tissue>
    </source>
</reference>
<sequence>MYTAVKPLSKYLQLKSVRIYDGIFTFHAKVTCALLLAFTVLLSAKQYFGDPLICISNMNDKDFVNSHCWTMGMYIMNYEDYELADKQEKKIERDYKNQFLRAEFKPKMDSNLLHNAAPLTADPSIPQERVFLRYYQWVVPVLLLQSIIFYLPAFLWKIWEGGRMKSLCSNLDNVLESNEKTTAHLRKLAKYFTNDYQDTHFRYFTSYIFCEICNFVISIVNMLLLNVFLDDFWSRYVKAVAAVPAYNWDEWNRITTHIFPKIAKCEILKFGSSGTLESIDNLCLLPLNNLNEKIFVFMWIWFILMAVLAGLKIIYRLVIIFHRGLRFQLLRAQTRFMPQSTLKRAIANFSCADWFMLMRVSNNMTRELFSQLMELVFDEKFPTNKPIPNADDKLA</sequence>
<keyword evidence="11 12" id="KW-0407">Ion channel</keyword>
<protein>
    <recommendedName>
        <fullName evidence="12">Innexin</fullName>
    </recommendedName>
</protein>
<name>A0ABM1P9W3_DROAR</name>
<reference evidence="13" key="2">
    <citation type="journal article" date="2016" name="G3 (Bethesda)">
        <title>Genome Evolution in Three Species of Cactophilic Drosophila.</title>
        <authorList>
            <person name="Sanchez-Flores A."/>
            <person name="Penazola F."/>
            <person name="Carpinteyro-Ponce J."/>
            <person name="Nazario-Yepiz N."/>
            <person name="Abreu-Goodger C."/>
            <person name="Machado C.A."/>
            <person name="Markow T.A."/>
        </authorList>
    </citation>
    <scope>NUCLEOTIDE SEQUENCE [LARGE SCALE GENOMIC DNA]</scope>
</reference>
<reference evidence="13" key="1">
    <citation type="journal article" date="1997" name="Nucleic Acids Res.">
        <title>tRNAscan-SE: a program for improved detection of transfer RNA genes in genomic sequence.</title>
        <authorList>
            <person name="Lowe T.M."/>
            <person name="Eddy S.R."/>
        </authorList>
    </citation>
    <scope>NUCLEOTIDE SEQUENCE [LARGE SCALE GENOMIC DNA]</scope>
</reference>
<evidence type="ECO:0000313" key="14">
    <source>
        <dbReference type="RefSeq" id="XP_017863999.1"/>
    </source>
</evidence>
<evidence type="ECO:0000256" key="7">
    <source>
        <dbReference type="ARBA" id="ARBA00022949"/>
    </source>
</evidence>
<evidence type="ECO:0000256" key="12">
    <source>
        <dbReference type="RuleBase" id="RU010713"/>
    </source>
</evidence>
<organism evidence="13 14">
    <name type="scientific">Drosophila arizonae</name>
    <name type="common">Fruit fly</name>
    <dbReference type="NCBI Taxonomy" id="7263"/>
    <lineage>
        <taxon>Eukaryota</taxon>
        <taxon>Metazoa</taxon>
        <taxon>Ecdysozoa</taxon>
        <taxon>Arthropoda</taxon>
        <taxon>Hexapoda</taxon>
        <taxon>Insecta</taxon>
        <taxon>Pterygota</taxon>
        <taxon>Neoptera</taxon>
        <taxon>Endopterygota</taxon>
        <taxon>Diptera</taxon>
        <taxon>Brachycera</taxon>
        <taxon>Muscomorpha</taxon>
        <taxon>Ephydroidea</taxon>
        <taxon>Drosophilidae</taxon>
        <taxon>Drosophila</taxon>
    </lineage>
</organism>
<proteinExistence type="inferred from homology"/>
<evidence type="ECO:0000256" key="9">
    <source>
        <dbReference type="ARBA" id="ARBA00023065"/>
    </source>
</evidence>
<keyword evidence="4" id="KW-1003">Cell membrane</keyword>
<evidence type="ECO:0000256" key="3">
    <source>
        <dbReference type="ARBA" id="ARBA00022448"/>
    </source>
</evidence>
<dbReference type="PROSITE" id="PS51013">
    <property type="entry name" value="PANNEXIN"/>
    <property type="match status" value="1"/>
</dbReference>
<dbReference type="Proteomes" id="UP000694904">
    <property type="component" value="Chromosome 4"/>
</dbReference>
<keyword evidence="6" id="KW-0303">Gap junction</keyword>
<keyword evidence="8 12" id="KW-1133">Transmembrane helix</keyword>
<dbReference type="PANTHER" id="PTHR11893">
    <property type="entry name" value="INNEXIN"/>
    <property type="match status" value="1"/>
</dbReference>
<evidence type="ECO:0000256" key="1">
    <source>
        <dbReference type="ARBA" id="ARBA00004610"/>
    </source>
</evidence>
<keyword evidence="13" id="KW-1185">Reference proteome</keyword>
<keyword evidence="5 12" id="KW-0812">Transmembrane</keyword>
<evidence type="ECO:0000313" key="13">
    <source>
        <dbReference type="Proteomes" id="UP000694904"/>
    </source>
</evidence>
<gene>
    <name evidence="14" type="primary">LOC108614398</name>
    <name evidence="12" type="synonym">inx</name>
</gene>
<keyword evidence="10 12" id="KW-0472">Membrane</keyword>
<feature type="transmembrane region" description="Helical" evidence="12">
    <location>
        <begin position="20"/>
        <end position="42"/>
    </location>
</feature>
<dbReference type="PANTHER" id="PTHR11893:SF43">
    <property type="entry name" value="INNEXIN INX4-RELATED"/>
    <property type="match status" value="1"/>
</dbReference>
<dbReference type="RefSeq" id="XP_017863999.1">
    <property type="nucleotide sequence ID" value="XM_018008510.1"/>
</dbReference>